<evidence type="ECO:0000313" key="2">
    <source>
        <dbReference type="EMBL" id="KAG6436795.1"/>
    </source>
</evidence>
<comment type="caution">
    <text evidence="2">The sequence shown here is derived from an EMBL/GenBank/DDBJ whole genome shotgun (WGS) entry which is preliminary data.</text>
</comment>
<evidence type="ECO:0000313" key="3">
    <source>
        <dbReference type="Proteomes" id="UP000298416"/>
    </source>
</evidence>
<gene>
    <name evidence="2" type="ORF">SASPL_101697</name>
</gene>
<reference evidence="2" key="2">
    <citation type="submission" date="2020-08" db="EMBL/GenBank/DDBJ databases">
        <title>Plant Genome Project.</title>
        <authorList>
            <person name="Zhang R.-G."/>
        </authorList>
    </citation>
    <scope>NUCLEOTIDE SEQUENCE</scope>
    <source>
        <strain evidence="2">Huo1</strain>
        <tissue evidence="2">Leaf</tissue>
    </source>
</reference>
<accession>A0A8X8YS74</accession>
<reference evidence="2" key="1">
    <citation type="submission" date="2018-01" db="EMBL/GenBank/DDBJ databases">
        <authorList>
            <person name="Mao J.F."/>
        </authorList>
    </citation>
    <scope>NUCLEOTIDE SEQUENCE</scope>
    <source>
        <strain evidence="2">Huo1</strain>
        <tissue evidence="2">Leaf</tissue>
    </source>
</reference>
<organism evidence="2">
    <name type="scientific">Salvia splendens</name>
    <name type="common">Scarlet sage</name>
    <dbReference type="NCBI Taxonomy" id="180675"/>
    <lineage>
        <taxon>Eukaryota</taxon>
        <taxon>Viridiplantae</taxon>
        <taxon>Streptophyta</taxon>
        <taxon>Embryophyta</taxon>
        <taxon>Tracheophyta</taxon>
        <taxon>Spermatophyta</taxon>
        <taxon>Magnoliopsida</taxon>
        <taxon>eudicotyledons</taxon>
        <taxon>Gunneridae</taxon>
        <taxon>Pentapetalae</taxon>
        <taxon>asterids</taxon>
        <taxon>lamiids</taxon>
        <taxon>Lamiales</taxon>
        <taxon>Lamiaceae</taxon>
        <taxon>Nepetoideae</taxon>
        <taxon>Mentheae</taxon>
        <taxon>Salviinae</taxon>
        <taxon>Salvia</taxon>
        <taxon>Salvia subgen. Calosphace</taxon>
        <taxon>core Calosphace</taxon>
    </lineage>
</organism>
<dbReference type="Proteomes" id="UP000298416">
    <property type="component" value="Unassembled WGS sequence"/>
</dbReference>
<keyword evidence="3" id="KW-1185">Reference proteome</keyword>
<dbReference type="AlphaFoldDB" id="A0A8X8YS74"/>
<proteinExistence type="predicted"/>
<feature type="compositionally biased region" description="Basic and acidic residues" evidence="1">
    <location>
        <begin position="17"/>
        <end position="29"/>
    </location>
</feature>
<evidence type="ECO:0000256" key="1">
    <source>
        <dbReference type="SAM" id="MobiDB-lite"/>
    </source>
</evidence>
<name>A0A8X8YS74_SALSN</name>
<feature type="region of interest" description="Disordered" evidence="1">
    <location>
        <begin position="17"/>
        <end position="45"/>
    </location>
</feature>
<dbReference type="EMBL" id="PNBA02000001">
    <property type="protein sequence ID" value="KAG6436795.1"/>
    <property type="molecule type" value="Genomic_DNA"/>
</dbReference>
<protein>
    <submittedName>
        <fullName evidence="2">Uncharacterized protein</fullName>
    </submittedName>
</protein>
<sequence>MDIFKVEVHFRKWPKDNKTKCHGDGESRHGSRNAPSRVIPNKGSRQESILSVQDINIQSHVLINLKDSNKVGIDLFYRETMCKYFGNCKLQAVLYI</sequence>